<keyword evidence="7" id="KW-0964">Secreted</keyword>
<keyword evidence="14" id="KW-1015">Disulfide bond</keyword>
<evidence type="ECO:0000256" key="8">
    <source>
        <dbReference type="ARBA" id="ARBA00022669"/>
    </source>
</evidence>
<evidence type="ECO:0000256" key="3">
    <source>
        <dbReference type="ARBA" id="ARBA00004613"/>
    </source>
</evidence>
<dbReference type="FunFam" id="2.170.140.10:FF:000001">
    <property type="entry name" value="Acidic mammalian chitinase"/>
    <property type="match status" value="3"/>
</dbReference>
<proteinExistence type="inferred from homology"/>
<protein>
    <recommendedName>
        <fullName evidence="20">Acidic mammalian chitinase</fullName>
        <ecNumber evidence="5">3.2.1.14</ecNumber>
    </recommendedName>
</protein>
<dbReference type="STRING" id="43700.ENSMALP00000018206"/>
<dbReference type="PANTHER" id="PTHR11177">
    <property type="entry name" value="CHITINASE"/>
    <property type="match status" value="1"/>
</dbReference>
<dbReference type="InterPro" id="IPR050314">
    <property type="entry name" value="Glycosyl_Hydrlase_18"/>
</dbReference>
<dbReference type="EC" id="3.2.1.14" evidence="5"/>
<name>A0A3Q3QR53_MONAL</name>
<dbReference type="FunFam" id="3.10.50.10:FF:000001">
    <property type="entry name" value="Chitinase 3-like 1"/>
    <property type="match status" value="1"/>
</dbReference>
<keyword evidence="13" id="KW-0146">Chitin degradation</keyword>
<dbReference type="InterPro" id="IPR017853">
    <property type="entry name" value="GH"/>
</dbReference>
<dbReference type="InterPro" id="IPR036508">
    <property type="entry name" value="Chitin-bd_dom_sf"/>
</dbReference>
<evidence type="ECO:0000256" key="2">
    <source>
        <dbReference type="ARBA" id="ARBA00004496"/>
    </source>
</evidence>
<comment type="catalytic activity">
    <reaction evidence="1">
        <text>Random endo-hydrolysis of N-acetyl-beta-D-glucosaminide (1-&gt;4)-beta-linkages in chitin and chitodextrins.</text>
        <dbReference type="EC" id="3.2.1.14"/>
    </reaction>
</comment>
<evidence type="ECO:0000256" key="16">
    <source>
        <dbReference type="ARBA" id="ARBA00023277"/>
    </source>
</evidence>
<evidence type="ECO:0000256" key="13">
    <source>
        <dbReference type="ARBA" id="ARBA00023024"/>
    </source>
</evidence>
<dbReference type="InterPro" id="IPR002557">
    <property type="entry name" value="Chitin-bd_dom"/>
</dbReference>
<evidence type="ECO:0000256" key="6">
    <source>
        <dbReference type="ARBA" id="ARBA00022490"/>
    </source>
</evidence>
<dbReference type="Proteomes" id="UP000261600">
    <property type="component" value="Unplaced"/>
</dbReference>
<feature type="domain" description="Chitin-binding type-2" evidence="21">
    <location>
        <begin position="479"/>
        <end position="536"/>
    </location>
</feature>
<sequence>IGSLVLWGFTGKLQSSSFRLVCYYNSLAENRKGDGKFTISDVDPNQCTHLIYAFADINDVNELVPSNATDLQHYQSFNGLKTRNPQLKTLLAVGGLTFKTEKFSMMVSTQRNRTTFIQSVITLLRNYGFDGLNLDWRYPRRARSRPEDKQKFTLLCKELKDAFVAEGTKTHRDRLMVTASVSAEKAVIDASYEVAQIAMNLDFINVLTFDFHGCWENVTGHHSPLYQGSKDKGDKIYSNTDYAMRYWRDQGAPTQKLNLGLAAYGRAFTLSSASTDVGAPVSGPGEDGCYTEKDGFWAYYETCLYLEGVTVQLITDQSVPYATTENQWVGFDDKDSLDRKVSYLKKNNIGGITVWSLDLDDFTGQFCKQGKTPIINHLHSLLDSGFPNNKITPIPPKTSKINKSGETIGEPCNGKSNGIHANPDDSNSFYQCANETATIQYCPEGLIFKESCKCCDWPTTAISTTTTTTTTNTSGRPIRGPCSGKTNGVYPHPNDSNSFYNCANGVAFIQYYQPGLIFKESCKCCDWPTTAISTTTTTTTTPKHNKPTGGPCIGKCDGVYLNPNDSNSFYNCANGVTFIQFCHPGLIFKESCRCCDWP</sequence>
<dbReference type="GO" id="GO:0006915">
    <property type="term" value="P:apoptotic process"/>
    <property type="evidence" value="ECO:0007669"/>
    <property type="project" value="UniProtKB-KW"/>
</dbReference>
<dbReference type="GO" id="GO:0002376">
    <property type="term" value="P:immune system process"/>
    <property type="evidence" value="ECO:0007669"/>
    <property type="project" value="UniProtKB-KW"/>
</dbReference>
<dbReference type="GO" id="GO:0006032">
    <property type="term" value="P:chitin catabolic process"/>
    <property type="evidence" value="ECO:0007669"/>
    <property type="project" value="UniProtKB-KW"/>
</dbReference>
<keyword evidence="8" id="KW-0147">Chitin-binding</keyword>
<evidence type="ECO:0000256" key="12">
    <source>
        <dbReference type="ARBA" id="ARBA00022859"/>
    </source>
</evidence>
<dbReference type="SUPFAM" id="SSF57625">
    <property type="entry name" value="Invertebrate chitin-binding proteins"/>
    <property type="match status" value="3"/>
</dbReference>
<reference evidence="23" key="1">
    <citation type="submission" date="2025-08" db="UniProtKB">
        <authorList>
            <consortium name="Ensembl"/>
        </authorList>
    </citation>
    <scope>IDENTIFICATION</scope>
</reference>
<evidence type="ECO:0000256" key="19">
    <source>
        <dbReference type="ARBA" id="ARBA00062006"/>
    </source>
</evidence>
<dbReference type="SUPFAM" id="SSF54556">
    <property type="entry name" value="Chitinase insertion domain"/>
    <property type="match status" value="1"/>
</dbReference>
<feature type="domain" description="Chitin-binding type-2" evidence="21">
    <location>
        <begin position="549"/>
        <end position="598"/>
    </location>
</feature>
<dbReference type="CDD" id="cd02872">
    <property type="entry name" value="GH18_chitolectin_chitotriosidase"/>
    <property type="match status" value="1"/>
</dbReference>
<dbReference type="SMART" id="SM00636">
    <property type="entry name" value="Glyco_18"/>
    <property type="match status" value="1"/>
</dbReference>
<evidence type="ECO:0000256" key="20">
    <source>
        <dbReference type="ARBA" id="ARBA00072739"/>
    </source>
</evidence>
<dbReference type="GO" id="GO:0008061">
    <property type="term" value="F:chitin binding"/>
    <property type="evidence" value="ECO:0007669"/>
    <property type="project" value="UniProtKB-KW"/>
</dbReference>
<reference evidence="23" key="2">
    <citation type="submission" date="2025-09" db="UniProtKB">
        <authorList>
            <consortium name="Ensembl"/>
        </authorList>
    </citation>
    <scope>IDENTIFICATION</scope>
</reference>
<keyword evidence="15" id="KW-0395">Inflammatory response</keyword>
<evidence type="ECO:0000313" key="23">
    <source>
        <dbReference type="Ensembl" id="ENSMALP00000018206.1"/>
    </source>
</evidence>
<dbReference type="GO" id="GO:0005576">
    <property type="term" value="C:extracellular region"/>
    <property type="evidence" value="ECO:0007669"/>
    <property type="project" value="UniProtKB-SubCell"/>
</dbReference>
<evidence type="ECO:0000256" key="11">
    <source>
        <dbReference type="ARBA" id="ARBA00022801"/>
    </source>
</evidence>
<dbReference type="AlphaFoldDB" id="A0A3Q3QR53"/>
<keyword evidence="17" id="KW-0326">Glycosidase</keyword>
<dbReference type="GO" id="GO:0000272">
    <property type="term" value="P:polysaccharide catabolic process"/>
    <property type="evidence" value="ECO:0007669"/>
    <property type="project" value="UniProtKB-KW"/>
</dbReference>
<accession>A0A3Q3QR53</accession>
<feature type="domain" description="GH18" evidence="22">
    <location>
        <begin position="18"/>
        <end position="385"/>
    </location>
</feature>
<evidence type="ECO:0000256" key="10">
    <source>
        <dbReference type="ARBA" id="ARBA00022729"/>
    </source>
</evidence>
<evidence type="ECO:0000256" key="18">
    <source>
        <dbReference type="ARBA" id="ARBA00023326"/>
    </source>
</evidence>
<keyword evidence="24" id="KW-1185">Reference proteome</keyword>
<dbReference type="Pfam" id="PF01607">
    <property type="entry name" value="CBM_14"/>
    <property type="match status" value="3"/>
</dbReference>
<organism evidence="23 24">
    <name type="scientific">Monopterus albus</name>
    <name type="common">Swamp eel</name>
    <dbReference type="NCBI Taxonomy" id="43700"/>
    <lineage>
        <taxon>Eukaryota</taxon>
        <taxon>Metazoa</taxon>
        <taxon>Chordata</taxon>
        <taxon>Craniata</taxon>
        <taxon>Vertebrata</taxon>
        <taxon>Euteleostomi</taxon>
        <taxon>Actinopterygii</taxon>
        <taxon>Neopterygii</taxon>
        <taxon>Teleostei</taxon>
        <taxon>Neoteleostei</taxon>
        <taxon>Acanthomorphata</taxon>
        <taxon>Anabantaria</taxon>
        <taxon>Synbranchiformes</taxon>
        <taxon>Synbranchidae</taxon>
        <taxon>Monopterus</taxon>
    </lineage>
</organism>
<evidence type="ECO:0000259" key="22">
    <source>
        <dbReference type="PROSITE" id="PS51910"/>
    </source>
</evidence>
<feature type="domain" description="Chitin-binding type-2" evidence="21">
    <location>
        <begin position="409"/>
        <end position="466"/>
    </location>
</feature>
<evidence type="ECO:0000256" key="17">
    <source>
        <dbReference type="ARBA" id="ARBA00023295"/>
    </source>
</evidence>
<keyword evidence="16" id="KW-0119">Carbohydrate metabolism</keyword>
<keyword evidence="10" id="KW-0732">Signal</keyword>
<keyword evidence="9" id="KW-0053">Apoptosis</keyword>
<dbReference type="Pfam" id="PF00704">
    <property type="entry name" value="Glyco_hydro_18"/>
    <property type="match status" value="1"/>
</dbReference>
<evidence type="ECO:0000256" key="4">
    <source>
        <dbReference type="ARBA" id="ARBA00009121"/>
    </source>
</evidence>
<evidence type="ECO:0000256" key="15">
    <source>
        <dbReference type="ARBA" id="ARBA00023198"/>
    </source>
</evidence>
<dbReference type="SUPFAM" id="SSF51445">
    <property type="entry name" value="(Trans)glycosidases"/>
    <property type="match status" value="1"/>
</dbReference>
<comment type="similarity">
    <text evidence="4">Belongs to the glycosyl hydrolase 18 family. Chitinase class II subfamily.</text>
</comment>
<keyword evidence="18" id="KW-0624">Polysaccharide degradation</keyword>
<dbReference type="GO" id="GO:0008843">
    <property type="term" value="F:endochitinase activity"/>
    <property type="evidence" value="ECO:0007669"/>
    <property type="project" value="UniProtKB-EC"/>
</dbReference>
<dbReference type="GO" id="GO:0005737">
    <property type="term" value="C:cytoplasm"/>
    <property type="evidence" value="ECO:0007669"/>
    <property type="project" value="UniProtKB-SubCell"/>
</dbReference>
<keyword evidence="6" id="KW-0963">Cytoplasm</keyword>
<keyword evidence="11" id="KW-0378">Hydrolase</keyword>
<evidence type="ECO:0000256" key="5">
    <source>
        <dbReference type="ARBA" id="ARBA00012729"/>
    </source>
</evidence>
<dbReference type="FunFam" id="3.20.20.80:FF:000007">
    <property type="entry name" value="Acidic mammalian chitinase"/>
    <property type="match status" value="1"/>
</dbReference>
<dbReference type="PROSITE" id="PS51910">
    <property type="entry name" value="GH18_2"/>
    <property type="match status" value="1"/>
</dbReference>
<dbReference type="InterPro" id="IPR001223">
    <property type="entry name" value="Glyco_hydro18_cat"/>
</dbReference>
<evidence type="ECO:0000256" key="14">
    <source>
        <dbReference type="ARBA" id="ARBA00023157"/>
    </source>
</evidence>
<keyword evidence="12" id="KW-0391">Immunity</keyword>
<dbReference type="FunFam" id="3.20.20.80:FF:000081">
    <property type="entry name" value="Chitinase 1"/>
    <property type="match status" value="1"/>
</dbReference>
<dbReference type="PANTHER" id="PTHR11177:SF379">
    <property type="entry name" value="CHITINASE"/>
    <property type="match status" value="1"/>
</dbReference>
<dbReference type="InterPro" id="IPR011583">
    <property type="entry name" value="Chitinase_II/V-like_cat"/>
</dbReference>
<dbReference type="SMART" id="SM00494">
    <property type="entry name" value="ChtBD2"/>
    <property type="match status" value="3"/>
</dbReference>
<dbReference type="PROSITE" id="PS50940">
    <property type="entry name" value="CHIT_BIND_II"/>
    <property type="match status" value="3"/>
</dbReference>
<evidence type="ECO:0000256" key="1">
    <source>
        <dbReference type="ARBA" id="ARBA00000822"/>
    </source>
</evidence>
<evidence type="ECO:0000256" key="7">
    <source>
        <dbReference type="ARBA" id="ARBA00022525"/>
    </source>
</evidence>
<dbReference type="InterPro" id="IPR029070">
    <property type="entry name" value="Chitinase_insertion_sf"/>
</dbReference>
<evidence type="ECO:0000313" key="24">
    <source>
        <dbReference type="Proteomes" id="UP000261600"/>
    </source>
</evidence>
<evidence type="ECO:0000256" key="9">
    <source>
        <dbReference type="ARBA" id="ARBA00022703"/>
    </source>
</evidence>
<comment type="subcellular location">
    <subcellularLocation>
        <location evidence="2">Cytoplasm</location>
    </subcellularLocation>
    <subcellularLocation>
        <location evidence="3">Secreted</location>
    </subcellularLocation>
</comment>
<dbReference type="Ensembl" id="ENSMALT00000018556.1">
    <property type="protein sequence ID" value="ENSMALP00000018206.1"/>
    <property type="gene ID" value="ENSMALG00000011754.1"/>
</dbReference>
<evidence type="ECO:0000259" key="21">
    <source>
        <dbReference type="PROSITE" id="PS50940"/>
    </source>
</evidence>
<comment type="subunit">
    <text evidence="19">Interacts with EGFR.</text>
</comment>
<dbReference type="Gene3D" id="3.20.20.80">
    <property type="entry name" value="Glycosidases"/>
    <property type="match status" value="4"/>
</dbReference>
<dbReference type="GO" id="GO:0006954">
    <property type="term" value="P:inflammatory response"/>
    <property type="evidence" value="ECO:0007669"/>
    <property type="project" value="UniProtKB-KW"/>
</dbReference>